<reference evidence="1" key="1">
    <citation type="submission" date="2022-08" db="EMBL/GenBank/DDBJ databases">
        <title>A Global Phylogenomic Analysis of the Shiitake Genus Lentinula.</title>
        <authorList>
            <consortium name="DOE Joint Genome Institute"/>
            <person name="Sierra-Patev S."/>
            <person name="Min B."/>
            <person name="Naranjo-Ortiz M."/>
            <person name="Looney B."/>
            <person name="Konkel Z."/>
            <person name="Slot J.C."/>
            <person name="Sakamoto Y."/>
            <person name="Steenwyk J.L."/>
            <person name="Rokas A."/>
            <person name="Carro J."/>
            <person name="Camarero S."/>
            <person name="Ferreira P."/>
            <person name="Molpeceres G."/>
            <person name="Ruiz-Duenas F.J."/>
            <person name="Serrano A."/>
            <person name="Henrissat B."/>
            <person name="Drula E."/>
            <person name="Hughes K.W."/>
            <person name="Mata J.L."/>
            <person name="Ishikawa N.K."/>
            <person name="Vargas-Isla R."/>
            <person name="Ushijima S."/>
            <person name="Smith C.A."/>
            <person name="Ahrendt S."/>
            <person name="Andreopoulos W."/>
            <person name="He G."/>
            <person name="Labutti K."/>
            <person name="Lipzen A."/>
            <person name="Ng V."/>
            <person name="Riley R."/>
            <person name="Sandor L."/>
            <person name="Barry K."/>
            <person name="Martinez A.T."/>
            <person name="Xiao Y."/>
            <person name="Gibbons J.G."/>
            <person name="Terashima K."/>
            <person name="Grigoriev I.V."/>
            <person name="Hibbett D.S."/>
        </authorList>
    </citation>
    <scope>NUCLEOTIDE SEQUENCE</scope>
    <source>
        <strain evidence="1">RHP3577 ss4</strain>
    </source>
</reference>
<dbReference type="EMBL" id="JANVFT010000026">
    <property type="protein sequence ID" value="KAJ4496765.1"/>
    <property type="molecule type" value="Genomic_DNA"/>
</dbReference>
<name>A0ABQ8VQ87_9AGAR</name>
<organism evidence="1 2">
    <name type="scientific">Lentinula lateritia</name>
    <dbReference type="NCBI Taxonomy" id="40482"/>
    <lineage>
        <taxon>Eukaryota</taxon>
        <taxon>Fungi</taxon>
        <taxon>Dikarya</taxon>
        <taxon>Basidiomycota</taxon>
        <taxon>Agaricomycotina</taxon>
        <taxon>Agaricomycetes</taxon>
        <taxon>Agaricomycetidae</taxon>
        <taxon>Agaricales</taxon>
        <taxon>Marasmiineae</taxon>
        <taxon>Omphalotaceae</taxon>
        <taxon>Lentinula</taxon>
    </lineage>
</organism>
<keyword evidence="2" id="KW-1185">Reference proteome</keyword>
<accession>A0ABQ8VQ87</accession>
<evidence type="ECO:0000313" key="1">
    <source>
        <dbReference type="EMBL" id="KAJ4496765.1"/>
    </source>
</evidence>
<evidence type="ECO:0000313" key="2">
    <source>
        <dbReference type="Proteomes" id="UP001150217"/>
    </source>
</evidence>
<proteinExistence type="predicted"/>
<comment type="caution">
    <text evidence="1">The sequence shown here is derived from an EMBL/GenBank/DDBJ whole genome shotgun (WGS) entry which is preliminary data.</text>
</comment>
<sequence length="156" mass="17077">MHPSTLVNLGQRASLCGCVGVERPDAYVKAAPIPYHLVANPIPLYWRKKMSSQQQYTAASSPEIRITTATHFHPAMSPASLNSKDLHDSDVMICCAQRVPLQVAVGKLVSSSQVNGPPTDRNDLLVRLHFLSNSTCIFPKRIANTTKTNPDGKTRL</sequence>
<protein>
    <submittedName>
        <fullName evidence="1">Uncharacterized protein</fullName>
    </submittedName>
</protein>
<dbReference type="Proteomes" id="UP001150217">
    <property type="component" value="Unassembled WGS sequence"/>
</dbReference>
<gene>
    <name evidence="1" type="ORF">C8R41DRAFT_918328</name>
</gene>